<reference evidence="4" key="1">
    <citation type="submission" date="2018-05" db="EMBL/GenBank/DDBJ databases">
        <authorList>
            <person name="Lanie J.A."/>
            <person name="Ng W.-L."/>
            <person name="Kazmierczak K.M."/>
            <person name="Andrzejewski T.M."/>
            <person name="Davidsen T.M."/>
            <person name="Wayne K.J."/>
            <person name="Tettelin H."/>
            <person name="Glass J.I."/>
            <person name="Rusch D."/>
            <person name="Podicherti R."/>
            <person name="Tsui H.-C.T."/>
            <person name="Winkler M.E."/>
        </authorList>
    </citation>
    <scope>NUCLEOTIDE SEQUENCE</scope>
</reference>
<sequence>MNRMNKNKDNNKNNRSRLNRRKFLSTAAIPVVAAMVPGSVTAQQPESTSSGSGRIRIGIIGAGSNVRAVQIPGFKRIPECEVVAVANRSLASSQAVADEFGISKAYSDWEQLLDDDEIDAVLIGTWPYMHRELTVAALESDKHVLCQARMANDAEEARQMLVASRRYPGLISQLVPTSTSYVIDNILKKLLAEDFVGQVLSVEVQRLQRSFADYNGELDWRHNSEYSGLNVLNLGSTYESMMRWFGPGDRVMAQTKIHVPSRRDAGDNSIAVNLPDHLDVLYELDNGAQVHMRFSETAGLSSGNQTWIHGSEGTIFVDSSLNVFGGRRGETELSPMANPMQEQAVYRVEEEFINAILGREEIAMARFETGLQYMEFTEAVHLSAQSGGEIALPF</sequence>
<keyword evidence="1" id="KW-0560">Oxidoreductase</keyword>
<feature type="domain" description="GFO/IDH/MocA-like oxidoreductase" evidence="3">
    <location>
        <begin position="187"/>
        <end position="315"/>
    </location>
</feature>
<accession>A0A381Q4D3</accession>
<evidence type="ECO:0000256" key="1">
    <source>
        <dbReference type="ARBA" id="ARBA00023002"/>
    </source>
</evidence>
<dbReference type="EMBL" id="UINC01001190">
    <property type="protein sequence ID" value="SUZ73788.1"/>
    <property type="molecule type" value="Genomic_DNA"/>
</dbReference>
<organism evidence="4">
    <name type="scientific">marine metagenome</name>
    <dbReference type="NCBI Taxonomy" id="408172"/>
    <lineage>
        <taxon>unclassified sequences</taxon>
        <taxon>metagenomes</taxon>
        <taxon>ecological metagenomes</taxon>
    </lineage>
</organism>
<feature type="domain" description="Gfo/Idh/MocA-like oxidoreductase N-terminal" evidence="2">
    <location>
        <begin position="55"/>
        <end position="166"/>
    </location>
</feature>
<dbReference type="InterPro" id="IPR006311">
    <property type="entry name" value="TAT_signal"/>
</dbReference>
<dbReference type="PROSITE" id="PS51318">
    <property type="entry name" value="TAT"/>
    <property type="match status" value="1"/>
</dbReference>
<dbReference type="Pfam" id="PF22725">
    <property type="entry name" value="GFO_IDH_MocA_C3"/>
    <property type="match status" value="1"/>
</dbReference>
<dbReference type="InterPro" id="IPR050463">
    <property type="entry name" value="Gfo/Idh/MocA_oxidrdct_glycsds"/>
</dbReference>
<proteinExistence type="predicted"/>
<dbReference type="SUPFAM" id="SSF55347">
    <property type="entry name" value="Glyceraldehyde-3-phosphate dehydrogenase-like, C-terminal domain"/>
    <property type="match status" value="1"/>
</dbReference>
<dbReference type="InterPro" id="IPR036291">
    <property type="entry name" value="NAD(P)-bd_dom_sf"/>
</dbReference>
<dbReference type="PANTHER" id="PTHR43818">
    <property type="entry name" value="BCDNA.GH03377"/>
    <property type="match status" value="1"/>
</dbReference>
<dbReference type="GO" id="GO:0016491">
    <property type="term" value="F:oxidoreductase activity"/>
    <property type="evidence" value="ECO:0007669"/>
    <property type="project" value="UniProtKB-KW"/>
</dbReference>
<dbReference type="SUPFAM" id="SSF51735">
    <property type="entry name" value="NAD(P)-binding Rossmann-fold domains"/>
    <property type="match status" value="1"/>
</dbReference>
<dbReference type="GO" id="GO:0000166">
    <property type="term" value="F:nucleotide binding"/>
    <property type="evidence" value="ECO:0007669"/>
    <property type="project" value="InterPro"/>
</dbReference>
<dbReference type="Gene3D" id="3.40.50.720">
    <property type="entry name" value="NAD(P)-binding Rossmann-like Domain"/>
    <property type="match status" value="1"/>
</dbReference>
<gene>
    <name evidence="4" type="ORF">METZ01_LOCUS26642</name>
</gene>
<dbReference type="InterPro" id="IPR000683">
    <property type="entry name" value="Gfo/Idh/MocA-like_OxRdtase_N"/>
</dbReference>
<evidence type="ECO:0000313" key="4">
    <source>
        <dbReference type="EMBL" id="SUZ73788.1"/>
    </source>
</evidence>
<dbReference type="PANTHER" id="PTHR43818:SF11">
    <property type="entry name" value="BCDNA.GH03377"/>
    <property type="match status" value="1"/>
</dbReference>
<name>A0A381Q4D3_9ZZZZ</name>
<evidence type="ECO:0000259" key="2">
    <source>
        <dbReference type="Pfam" id="PF01408"/>
    </source>
</evidence>
<protein>
    <recommendedName>
        <fullName evidence="5">Gfo/Idh/MocA-like oxidoreductase N-terminal domain-containing protein</fullName>
    </recommendedName>
</protein>
<evidence type="ECO:0000259" key="3">
    <source>
        <dbReference type="Pfam" id="PF22725"/>
    </source>
</evidence>
<dbReference type="AlphaFoldDB" id="A0A381Q4D3"/>
<dbReference type="Gene3D" id="3.30.360.10">
    <property type="entry name" value="Dihydrodipicolinate Reductase, domain 2"/>
    <property type="match status" value="1"/>
</dbReference>
<dbReference type="Pfam" id="PF01408">
    <property type="entry name" value="GFO_IDH_MocA"/>
    <property type="match status" value="1"/>
</dbReference>
<dbReference type="InterPro" id="IPR055170">
    <property type="entry name" value="GFO_IDH_MocA-like_dom"/>
</dbReference>
<evidence type="ECO:0008006" key="5">
    <source>
        <dbReference type="Google" id="ProtNLM"/>
    </source>
</evidence>